<evidence type="ECO:0000256" key="3">
    <source>
        <dbReference type="ARBA" id="ARBA00011738"/>
    </source>
</evidence>
<dbReference type="Gene3D" id="1.10.10.10">
    <property type="entry name" value="Winged helix-like DNA-binding domain superfamily/Winged helix DNA-binding domain"/>
    <property type="match status" value="1"/>
</dbReference>
<dbReference type="InterPro" id="IPR036390">
    <property type="entry name" value="WH_DNA-bd_sf"/>
</dbReference>
<keyword evidence="7" id="KW-0238">DNA-binding</keyword>
<comment type="subcellular location">
    <subcellularLocation>
        <location evidence="1">Cytoplasm</location>
    </subcellularLocation>
</comment>
<keyword evidence="9" id="KW-0804">Transcription</keyword>
<keyword evidence="10" id="KW-0464">Manganese</keyword>
<comment type="subunit">
    <text evidence="3">Homodimer.</text>
</comment>
<dbReference type="RefSeq" id="WP_271190891.1">
    <property type="nucleotide sequence ID" value="NZ_CP115667.1"/>
</dbReference>
<evidence type="ECO:0000256" key="8">
    <source>
        <dbReference type="ARBA" id="ARBA00023159"/>
    </source>
</evidence>
<evidence type="ECO:0000256" key="5">
    <source>
        <dbReference type="ARBA" id="ARBA00022491"/>
    </source>
</evidence>
<dbReference type="InterPro" id="IPR022689">
    <property type="entry name" value="Iron_dep_repressor"/>
</dbReference>
<dbReference type="Gene3D" id="1.10.60.10">
    <property type="entry name" value="Iron dependent repressor, metal binding and dimerisation domain"/>
    <property type="match status" value="1"/>
</dbReference>
<evidence type="ECO:0000256" key="4">
    <source>
        <dbReference type="ARBA" id="ARBA00022490"/>
    </source>
</evidence>
<evidence type="ECO:0000256" key="2">
    <source>
        <dbReference type="ARBA" id="ARBA00007871"/>
    </source>
</evidence>
<dbReference type="Proteomes" id="UP001210339">
    <property type="component" value="Chromosome"/>
</dbReference>
<evidence type="ECO:0000256" key="6">
    <source>
        <dbReference type="ARBA" id="ARBA00023015"/>
    </source>
</evidence>
<dbReference type="SMART" id="SM00529">
    <property type="entry name" value="HTH_DTXR"/>
    <property type="match status" value="1"/>
</dbReference>
<evidence type="ECO:0000313" key="13">
    <source>
        <dbReference type="EMBL" id="WBW49359.1"/>
    </source>
</evidence>
<reference evidence="13 14" key="1">
    <citation type="submission" date="2023-01" db="EMBL/GenBank/DDBJ databases">
        <authorList>
            <person name="Lee S.H."/>
            <person name="Jung H.S."/>
            <person name="Yun J.U."/>
        </authorList>
    </citation>
    <scope>NUCLEOTIDE SEQUENCE [LARGE SCALE GENOMIC DNA]</scope>
    <source>
        <strain evidence="13 14">CBA3646</strain>
    </source>
</reference>
<dbReference type="InterPro" id="IPR036421">
    <property type="entry name" value="Fe_dep_repressor_sf"/>
</dbReference>
<dbReference type="Pfam" id="PF02742">
    <property type="entry name" value="Fe_dep_repr_C"/>
    <property type="match status" value="1"/>
</dbReference>
<dbReference type="InterPro" id="IPR022687">
    <property type="entry name" value="HTH_DTXR"/>
</dbReference>
<keyword evidence="5" id="KW-0678">Repressor</keyword>
<proteinExistence type="inferred from homology"/>
<keyword evidence="8" id="KW-0010">Activator</keyword>
<evidence type="ECO:0000256" key="10">
    <source>
        <dbReference type="ARBA" id="ARBA00023211"/>
    </source>
</evidence>
<evidence type="ECO:0000256" key="11">
    <source>
        <dbReference type="ARBA" id="ARBA00032593"/>
    </source>
</evidence>
<dbReference type="InterPro" id="IPR050536">
    <property type="entry name" value="DtxR_MntR_Metal-Reg"/>
</dbReference>
<dbReference type="EMBL" id="CP115667">
    <property type="protein sequence ID" value="WBW49359.1"/>
    <property type="molecule type" value="Genomic_DNA"/>
</dbReference>
<dbReference type="Pfam" id="PF01325">
    <property type="entry name" value="Fe_dep_repress"/>
    <property type="match status" value="1"/>
</dbReference>
<feature type="domain" description="HTH dtxR-type" evidence="12">
    <location>
        <begin position="1"/>
        <end position="61"/>
    </location>
</feature>
<organism evidence="13 14">
    <name type="scientific">Peptoniphilus equinus</name>
    <dbReference type="NCBI Taxonomy" id="3016343"/>
    <lineage>
        <taxon>Bacteria</taxon>
        <taxon>Bacillati</taxon>
        <taxon>Bacillota</taxon>
        <taxon>Tissierellia</taxon>
        <taxon>Tissierellales</taxon>
        <taxon>Peptoniphilaceae</taxon>
        <taxon>Peptoniphilus</taxon>
    </lineage>
</organism>
<name>A0ABY7QRG0_9FIRM</name>
<evidence type="ECO:0000256" key="9">
    <source>
        <dbReference type="ARBA" id="ARBA00023163"/>
    </source>
</evidence>
<gene>
    <name evidence="13" type="ORF">O6R05_04945</name>
</gene>
<dbReference type="PANTHER" id="PTHR33238:SF11">
    <property type="entry name" value="TRANSCRIPTIONAL REGULATOR MNTR"/>
    <property type="match status" value="1"/>
</dbReference>
<evidence type="ECO:0000256" key="7">
    <source>
        <dbReference type="ARBA" id="ARBA00023125"/>
    </source>
</evidence>
<evidence type="ECO:0000259" key="12">
    <source>
        <dbReference type="PROSITE" id="PS50944"/>
    </source>
</evidence>
<protein>
    <recommendedName>
        <fullName evidence="11">Manganese transport regulator</fullName>
    </recommendedName>
</protein>
<keyword evidence="6" id="KW-0805">Transcription regulation</keyword>
<sequence length="135" mass="15698">MTPTKEDYLITIFKQIENHGYANNVSISHYLDISKPSVTEMIKRLKEEGLVTAEGRKLFLTDQGMVIAKKKVSIHRIWETFLQNQLDFDVPDVHREADLLEHATSDRLLEAMNSFLNYPKNCPHGELIYLNEHRT</sequence>
<dbReference type="PROSITE" id="PS50944">
    <property type="entry name" value="HTH_DTXR"/>
    <property type="match status" value="1"/>
</dbReference>
<dbReference type="InterPro" id="IPR036388">
    <property type="entry name" value="WH-like_DNA-bd_sf"/>
</dbReference>
<accession>A0ABY7QRG0</accession>
<dbReference type="SUPFAM" id="SSF47979">
    <property type="entry name" value="Iron-dependent repressor protein, dimerization domain"/>
    <property type="match status" value="1"/>
</dbReference>
<dbReference type="SUPFAM" id="SSF46785">
    <property type="entry name" value="Winged helix' DNA-binding domain"/>
    <property type="match status" value="1"/>
</dbReference>
<evidence type="ECO:0000313" key="14">
    <source>
        <dbReference type="Proteomes" id="UP001210339"/>
    </source>
</evidence>
<keyword evidence="14" id="KW-1185">Reference proteome</keyword>
<keyword evidence="4" id="KW-0963">Cytoplasm</keyword>
<dbReference type="PANTHER" id="PTHR33238">
    <property type="entry name" value="IRON (METAL) DEPENDENT REPRESSOR, DTXR FAMILY"/>
    <property type="match status" value="1"/>
</dbReference>
<evidence type="ECO:0000256" key="1">
    <source>
        <dbReference type="ARBA" id="ARBA00004496"/>
    </source>
</evidence>
<dbReference type="InterPro" id="IPR001367">
    <property type="entry name" value="Fe_dep_repressor"/>
</dbReference>
<comment type="similarity">
    <text evidence="2">Belongs to the DtxR/MntR family.</text>
</comment>